<organism evidence="3 4">
    <name type="scientific">Celeribacter indicus</name>
    <dbReference type="NCBI Taxonomy" id="1208324"/>
    <lineage>
        <taxon>Bacteria</taxon>
        <taxon>Pseudomonadati</taxon>
        <taxon>Pseudomonadota</taxon>
        <taxon>Alphaproteobacteria</taxon>
        <taxon>Rhodobacterales</taxon>
        <taxon>Roseobacteraceae</taxon>
        <taxon>Celeribacter</taxon>
    </lineage>
</organism>
<gene>
    <name evidence="3" type="ORF">P73_4334</name>
</gene>
<dbReference type="EMBL" id="CP004393">
    <property type="protein sequence ID" value="AJE49049.1"/>
    <property type="molecule type" value="Genomic_DNA"/>
</dbReference>
<evidence type="ECO:0000256" key="1">
    <source>
        <dbReference type="SAM" id="MobiDB-lite"/>
    </source>
</evidence>
<evidence type="ECO:0000313" key="3">
    <source>
        <dbReference type="EMBL" id="AJE49049.1"/>
    </source>
</evidence>
<feature type="region of interest" description="Disordered" evidence="1">
    <location>
        <begin position="1"/>
        <end position="48"/>
    </location>
</feature>
<dbReference type="HOGENOM" id="CLU_085056_0_0_5"/>
<dbReference type="InterPro" id="IPR047800">
    <property type="entry name" value="SWFGD_dom"/>
</dbReference>
<reference evidence="3 4" key="1">
    <citation type="journal article" date="2014" name="Int. J. Syst. Evol. Microbiol.">
        <title>Celeribacter indicus sp. nov., a polycyclic aromatic hydrocarbon-degrading bacterium from deep-sea sediment and reclassification of Huaishuia halophila as Celeribacter halophilus comb. nov.</title>
        <authorList>
            <person name="Lai Q."/>
            <person name="Cao J."/>
            <person name="Yuan J."/>
            <person name="Li F."/>
            <person name="Shao Z."/>
        </authorList>
    </citation>
    <scope>NUCLEOTIDE SEQUENCE [LARGE SCALE GENOMIC DNA]</scope>
    <source>
        <strain evidence="3">P73</strain>
    </source>
</reference>
<dbReference type="OrthoDB" id="680465at2"/>
<evidence type="ECO:0000313" key="4">
    <source>
        <dbReference type="Proteomes" id="UP000031521"/>
    </source>
</evidence>
<keyword evidence="4" id="KW-1185">Reference proteome</keyword>
<protein>
    <submittedName>
        <fullName evidence="3">Transport-associated protein</fullName>
    </submittedName>
</protein>
<dbReference type="NCBIfam" id="NF033157">
    <property type="entry name" value="SWFGD_domain"/>
    <property type="match status" value="1"/>
</dbReference>
<feature type="compositionally biased region" description="Basic and acidic residues" evidence="1">
    <location>
        <begin position="118"/>
        <end position="127"/>
    </location>
</feature>
<evidence type="ECO:0000259" key="2">
    <source>
        <dbReference type="PROSITE" id="PS50914"/>
    </source>
</evidence>
<dbReference type="PANTHER" id="PTHR34606">
    <property type="entry name" value="BON DOMAIN-CONTAINING PROTEIN"/>
    <property type="match status" value="1"/>
</dbReference>
<dbReference type="SMART" id="SM00749">
    <property type="entry name" value="BON"/>
    <property type="match status" value="1"/>
</dbReference>
<dbReference type="InterPro" id="IPR007055">
    <property type="entry name" value="BON_dom"/>
</dbReference>
<dbReference type="PROSITE" id="PS50914">
    <property type="entry name" value="BON"/>
    <property type="match status" value="1"/>
</dbReference>
<dbReference type="Pfam" id="PF04972">
    <property type="entry name" value="BON"/>
    <property type="match status" value="1"/>
</dbReference>
<proteinExistence type="predicted"/>
<feature type="domain" description="BON" evidence="2">
    <location>
        <begin position="136"/>
        <end position="204"/>
    </location>
</feature>
<dbReference type="PANTHER" id="PTHR34606:SF15">
    <property type="entry name" value="BON DOMAIN-CONTAINING PROTEIN"/>
    <property type="match status" value="1"/>
</dbReference>
<dbReference type="Gene3D" id="3.30.1340.30">
    <property type="match status" value="1"/>
</dbReference>
<accession>A0A0B5E186</accession>
<dbReference type="KEGG" id="cid:P73_4334"/>
<dbReference type="InterPro" id="IPR014004">
    <property type="entry name" value="Transpt-assoc_nodulatn_dom_bac"/>
</dbReference>
<dbReference type="AlphaFoldDB" id="A0A0B5E186"/>
<sequence>MARDNERQRQRRGAASQDYGYDYREDRDVWPGAGSPGREYRDRDDYSYGGPGYGYPGVGLGGWAGGYPYGPGGYGAGMYDTPRDWRGDWRDRYRGNRRDFWDRAGDEVASWFGDDDAQERREQDHRGRGPRGYSRSDDRILEDIHDQLTADPIVDALDIVVSVTDREVTLDGEVGSRREKRRAEDCAEDVLGVEHVQNNLRVRRAASGAAES</sequence>
<dbReference type="STRING" id="1208324.P73_4334"/>
<dbReference type="InterPro" id="IPR051686">
    <property type="entry name" value="Lipoprotein_DolP"/>
</dbReference>
<feature type="region of interest" description="Disordered" evidence="1">
    <location>
        <begin position="113"/>
        <end position="138"/>
    </location>
</feature>
<name>A0A0B5E186_9RHOB</name>
<dbReference type="Proteomes" id="UP000031521">
    <property type="component" value="Chromosome"/>
</dbReference>
<dbReference type="RefSeq" id="WP_052453505.1">
    <property type="nucleotide sequence ID" value="NZ_CP004393.1"/>
</dbReference>